<feature type="compositionally biased region" description="Basic and acidic residues" evidence="1">
    <location>
        <begin position="259"/>
        <end position="280"/>
    </location>
</feature>
<evidence type="ECO:0000313" key="2">
    <source>
        <dbReference type="EMBL" id="KAF3005827.1"/>
    </source>
</evidence>
<comment type="caution">
    <text evidence="2">The sequence shown here is derived from an EMBL/GenBank/DDBJ whole genome shotgun (WGS) entry which is preliminary data.</text>
</comment>
<dbReference type="Proteomes" id="UP000801428">
    <property type="component" value="Unassembled WGS sequence"/>
</dbReference>
<dbReference type="EMBL" id="SWKU01000006">
    <property type="protein sequence ID" value="KAF3005827.1"/>
    <property type="molecule type" value="Genomic_DNA"/>
</dbReference>
<feature type="compositionally biased region" description="Polar residues" evidence="1">
    <location>
        <begin position="28"/>
        <end position="45"/>
    </location>
</feature>
<feature type="region of interest" description="Disordered" evidence="1">
    <location>
        <begin position="242"/>
        <end position="298"/>
    </location>
</feature>
<accession>A0A9P4WAG2</accession>
<gene>
    <name evidence="2" type="ORF">E8E13_008316</name>
</gene>
<reference evidence="2" key="1">
    <citation type="submission" date="2019-04" db="EMBL/GenBank/DDBJ databases">
        <title>Sequencing of skin fungus with MAO and IRED activity.</title>
        <authorList>
            <person name="Marsaioli A.J."/>
            <person name="Bonatto J.M.C."/>
            <person name="Reis Junior O."/>
        </authorList>
    </citation>
    <scope>NUCLEOTIDE SEQUENCE</scope>
    <source>
        <strain evidence="2">30M1</strain>
    </source>
</reference>
<name>A0A9P4WAG2_CURKU</name>
<keyword evidence="3" id="KW-1185">Reference proteome</keyword>
<dbReference type="AlphaFoldDB" id="A0A9P4WAG2"/>
<sequence length="660" mass="73836">MAAGSKKRRASRSPSHSVTTRKKERRSIGTSVQSQREISGSQPSRAKSVFRGHSDPYFPPKNKGTAALPTSDDYIFRVQVLSTTVDVSTDVFKKAVQGLVKICFPQDVLEEIGIEVVTQHMRNEGAPDQNIVRMTDIFRSEMIHRVNWMLAEYLDTPEKVEASVKAIIAASASLHGARIGDDILGHVLASLQSLRERIPDSSTERLADGTDMDTMEYNFHGHSSLQSNTDDSGTEHVIRATTEDAAQSRPGRRSSHVRPVADTRDKGRGNAELDMRKTDASSEACRLPRDGLPSKSDNAAMQCKREGKASRISTSWRWDVGEDIAFEEAVLKFERMSDLFAYHALPIVRQRLGQQTHRKQLRQELERLLVSMPDEQFARWLESFQNLKSGDSTMLERCASTAQGSGHQNMSATPAPLVARDSVLGDTISSGQDNAKPTAGAAFPCNTAIEEKLAKRGEKSEPYSIVEEQTSNNVQSRHRTPVVDLLWSTVDFSIDARPRVVQSIMRRLNQRISEECIEIQREDGFAMAMTKSALCSRLSEYVAGDDLTKARDRMEGLLRQWVSANPSSFPELLSEPLIFVHIKPYFNAVLNLVLRSGPGNSKLDDLISRHISNSAASEVTKRGRIERVLRYVAFDHREKFPELKSSVLVKTWEQETGQRW</sequence>
<feature type="region of interest" description="Disordered" evidence="1">
    <location>
        <begin position="1"/>
        <end position="65"/>
    </location>
</feature>
<proteinExistence type="predicted"/>
<organism evidence="2 3">
    <name type="scientific">Curvularia kusanoi</name>
    <name type="common">Cochliobolus kusanoi</name>
    <dbReference type="NCBI Taxonomy" id="90978"/>
    <lineage>
        <taxon>Eukaryota</taxon>
        <taxon>Fungi</taxon>
        <taxon>Dikarya</taxon>
        <taxon>Ascomycota</taxon>
        <taxon>Pezizomycotina</taxon>
        <taxon>Dothideomycetes</taxon>
        <taxon>Pleosporomycetidae</taxon>
        <taxon>Pleosporales</taxon>
        <taxon>Pleosporineae</taxon>
        <taxon>Pleosporaceae</taxon>
        <taxon>Curvularia</taxon>
    </lineage>
</organism>
<protein>
    <submittedName>
        <fullName evidence="2">Uncharacterized protein</fullName>
    </submittedName>
</protein>
<evidence type="ECO:0000256" key="1">
    <source>
        <dbReference type="SAM" id="MobiDB-lite"/>
    </source>
</evidence>
<evidence type="ECO:0000313" key="3">
    <source>
        <dbReference type="Proteomes" id="UP000801428"/>
    </source>
</evidence>
<feature type="compositionally biased region" description="Basic residues" evidence="1">
    <location>
        <begin position="1"/>
        <end position="11"/>
    </location>
</feature>
<dbReference type="OrthoDB" id="3799856at2759"/>